<evidence type="ECO:0000256" key="4">
    <source>
        <dbReference type="ARBA" id="ARBA00022806"/>
    </source>
</evidence>
<reference evidence="9" key="1">
    <citation type="submission" date="2025-08" db="UniProtKB">
        <authorList>
            <consortium name="Ensembl"/>
        </authorList>
    </citation>
    <scope>IDENTIFICATION</scope>
</reference>
<organism evidence="9 10">
    <name type="scientific">Sphenodon punctatus</name>
    <name type="common">Tuatara</name>
    <name type="synonym">Hatteria punctata</name>
    <dbReference type="NCBI Taxonomy" id="8508"/>
    <lineage>
        <taxon>Eukaryota</taxon>
        <taxon>Metazoa</taxon>
        <taxon>Chordata</taxon>
        <taxon>Craniata</taxon>
        <taxon>Vertebrata</taxon>
        <taxon>Euteleostomi</taxon>
        <taxon>Lepidosauria</taxon>
        <taxon>Sphenodontia</taxon>
        <taxon>Sphenodontidae</taxon>
        <taxon>Sphenodon</taxon>
    </lineage>
</organism>
<reference evidence="9" key="2">
    <citation type="submission" date="2025-09" db="UniProtKB">
        <authorList>
            <consortium name="Ensembl"/>
        </authorList>
    </citation>
    <scope>IDENTIFICATION</scope>
</reference>
<dbReference type="Proteomes" id="UP000694392">
    <property type="component" value="Unplaced"/>
</dbReference>
<dbReference type="SUPFAM" id="SSF52540">
    <property type="entry name" value="P-loop containing nucleoside triphosphate hydrolases"/>
    <property type="match status" value="1"/>
</dbReference>
<evidence type="ECO:0000256" key="1">
    <source>
        <dbReference type="ARBA" id="ARBA00022741"/>
    </source>
</evidence>
<dbReference type="GO" id="GO:0043138">
    <property type="term" value="F:3'-5' DNA helicase activity"/>
    <property type="evidence" value="ECO:0007669"/>
    <property type="project" value="InterPro"/>
</dbReference>
<feature type="compositionally biased region" description="Basic residues" evidence="7">
    <location>
        <begin position="551"/>
        <end position="562"/>
    </location>
</feature>
<accession>A0A8D0G9V0</accession>
<evidence type="ECO:0000313" key="9">
    <source>
        <dbReference type="Ensembl" id="ENSSPUP00000005473.1"/>
    </source>
</evidence>
<evidence type="ECO:0000256" key="3">
    <source>
        <dbReference type="ARBA" id="ARBA00022801"/>
    </source>
</evidence>
<proteinExistence type="predicted"/>
<dbReference type="FunFam" id="1.20.1320.20:FF:000001">
    <property type="entry name" value="Fanconi anemia, complementation group M"/>
    <property type="match status" value="1"/>
</dbReference>
<dbReference type="Pfam" id="PF00271">
    <property type="entry name" value="Helicase_C"/>
    <property type="match status" value="1"/>
</dbReference>
<dbReference type="SMART" id="SM00490">
    <property type="entry name" value="HELICc"/>
    <property type="match status" value="1"/>
</dbReference>
<dbReference type="GeneTree" id="ENSGT00940000156480"/>
<keyword evidence="10" id="KW-1185">Reference proteome</keyword>
<dbReference type="Ensembl" id="ENSSPUT00000005817.1">
    <property type="protein sequence ID" value="ENSSPUP00000005473.1"/>
    <property type="gene ID" value="ENSSPUG00000004196.1"/>
</dbReference>
<dbReference type="AlphaFoldDB" id="A0A8D0G9V0"/>
<dbReference type="GO" id="GO:0009378">
    <property type="term" value="F:four-way junction helicase activity"/>
    <property type="evidence" value="ECO:0007669"/>
    <property type="project" value="TreeGrafter"/>
</dbReference>
<dbReference type="PROSITE" id="PS51194">
    <property type="entry name" value="HELICASE_CTER"/>
    <property type="match status" value="1"/>
</dbReference>
<feature type="region of interest" description="Disordered" evidence="7">
    <location>
        <begin position="532"/>
        <end position="578"/>
    </location>
</feature>
<keyword evidence="4" id="KW-0347">Helicase</keyword>
<feature type="domain" description="Helicase C-terminal" evidence="8">
    <location>
        <begin position="319"/>
        <end position="494"/>
    </location>
</feature>
<dbReference type="CDD" id="cd18801">
    <property type="entry name" value="SF2_C_FANCM_Hef"/>
    <property type="match status" value="1"/>
</dbReference>
<protein>
    <recommendedName>
        <fullName evidence="8">Helicase C-terminal domain-containing protein</fullName>
    </recommendedName>
</protein>
<keyword evidence="3" id="KW-0378">Hydrolase</keyword>
<keyword evidence="6" id="KW-0234">DNA repair</keyword>
<feature type="compositionally biased region" description="Low complexity" evidence="7">
    <location>
        <begin position="536"/>
        <end position="550"/>
    </location>
</feature>
<dbReference type="Gene3D" id="1.20.1320.20">
    <property type="entry name" value="hef helicase domain"/>
    <property type="match status" value="1"/>
</dbReference>
<dbReference type="GO" id="GO:0000400">
    <property type="term" value="F:four-way junction DNA binding"/>
    <property type="evidence" value="ECO:0007669"/>
    <property type="project" value="TreeGrafter"/>
</dbReference>
<dbReference type="GO" id="GO:0045003">
    <property type="term" value="P:double-strand break repair via synthesis-dependent strand annealing"/>
    <property type="evidence" value="ECO:0007669"/>
    <property type="project" value="TreeGrafter"/>
</dbReference>
<dbReference type="PANTHER" id="PTHR14025:SF20">
    <property type="entry name" value="FANCONI ANEMIA GROUP M PROTEIN"/>
    <property type="match status" value="1"/>
</dbReference>
<dbReference type="GO" id="GO:0036297">
    <property type="term" value="P:interstrand cross-link repair"/>
    <property type="evidence" value="ECO:0007669"/>
    <property type="project" value="TreeGrafter"/>
</dbReference>
<evidence type="ECO:0000256" key="5">
    <source>
        <dbReference type="ARBA" id="ARBA00022840"/>
    </source>
</evidence>
<evidence type="ECO:0000256" key="2">
    <source>
        <dbReference type="ARBA" id="ARBA00022763"/>
    </source>
</evidence>
<dbReference type="CDD" id="cd12091">
    <property type="entry name" value="FANCM_ID"/>
    <property type="match status" value="1"/>
</dbReference>
<dbReference type="PANTHER" id="PTHR14025">
    <property type="entry name" value="FANCONI ANEMIA GROUP M FANCM FAMILY MEMBER"/>
    <property type="match status" value="1"/>
</dbReference>
<keyword evidence="5" id="KW-0067">ATP-binding</keyword>
<dbReference type="GO" id="GO:0016787">
    <property type="term" value="F:hydrolase activity"/>
    <property type="evidence" value="ECO:0007669"/>
    <property type="project" value="UniProtKB-KW"/>
</dbReference>
<dbReference type="Gene3D" id="3.40.50.300">
    <property type="entry name" value="P-loop containing nucleotide triphosphate hydrolases"/>
    <property type="match status" value="1"/>
</dbReference>
<evidence type="ECO:0000256" key="7">
    <source>
        <dbReference type="SAM" id="MobiDB-lite"/>
    </source>
</evidence>
<sequence length="578" mass="66373">MAKTELLIFPPSSSSPSNLPICIDGVTIHPVLHARSLGFIFDTHLSFKPYIESVAKSCRFALHNVARIRPFLSTSSAKTLVHAMVISRLDYSIFKLQCCLLVFLGGTQVLDRKEIWRTKKVFFLTPQVMVNDLSRGICPAAEINLACHFFLHCLPIEIWSEDHPDIQPYSHERRVEKCVVPLGEDLAEIQNAYIQVLETFAGRLIRMRVLAQREIPNLTKYQIILARDQFRKNPSSHLVVQQGIIEGDFALCISLYHGYELLLQMGTRSLYIFLCGIMDGSKGLTRARNELSRSEEFMKLYQQLENMFCFPNNHPKLKKLEEVVVEHFKSWKGCGGKCCRVMIFSSFRDSVQEIAEMLSQHQPIVRVMTFVGHSTGKSVKGFTQKEQLEVVKRFREGGYNTLVSTCVGEEGLDIGEVDLIVCFDAQKSPIRLVQRMGRTGRQRQGRIVVLLTEGREERTYNQSQSNKKSIYKAISENKALHFYQHSPRMIPEGLEPKMHRMYITPAVYEPTTSAPHSKERRFRALHRYQPSFLSNRRFSPQHQQQQQPSQSRRRFQKQRGRGKSSSTSSTGPLLKQQF</sequence>
<dbReference type="GO" id="GO:0005524">
    <property type="term" value="F:ATP binding"/>
    <property type="evidence" value="ECO:0007669"/>
    <property type="project" value="UniProtKB-KW"/>
</dbReference>
<evidence type="ECO:0000313" key="10">
    <source>
        <dbReference type="Proteomes" id="UP000694392"/>
    </source>
</evidence>
<evidence type="ECO:0000259" key="8">
    <source>
        <dbReference type="PROSITE" id="PS51194"/>
    </source>
</evidence>
<evidence type="ECO:0000256" key="6">
    <source>
        <dbReference type="ARBA" id="ARBA00023204"/>
    </source>
</evidence>
<keyword evidence="1" id="KW-0547">Nucleotide-binding</keyword>
<dbReference type="InterPro" id="IPR027417">
    <property type="entry name" value="P-loop_NTPase"/>
</dbReference>
<dbReference type="InterPro" id="IPR001650">
    <property type="entry name" value="Helicase_C-like"/>
</dbReference>
<name>A0A8D0G9V0_SPHPU</name>
<dbReference type="InterPro" id="IPR039686">
    <property type="entry name" value="FANCM/Mph1-like_ID"/>
</dbReference>
<keyword evidence="2" id="KW-0227">DNA damage</keyword>